<protein>
    <recommendedName>
        <fullName evidence="3">Integrase</fullName>
    </recommendedName>
</protein>
<evidence type="ECO:0000313" key="1">
    <source>
        <dbReference type="EMBL" id="MEO9384000.1"/>
    </source>
</evidence>
<dbReference type="Proteomes" id="UP001462502">
    <property type="component" value="Unassembled WGS sequence"/>
</dbReference>
<sequence length="121" mass="14136">MKLSASATIVSSTWAIRRLNAADIGPDWLDGFQRRQDVTLVYRGAPGDRRIATEPFIDDWSADERRALCRELEIARRHRRHPFGQLERQRVAKLEAGRSEPRVLHQLRLRMRRHRGEDGAR</sequence>
<gene>
    <name evidence="1" type="ORF">ABI908_07685</name>
</gene>
<keyword evidence="2" id="KW-1185">Reference proteome</keyword>
<reference evidence="1 2" key="1">
    <citation type="submission" date="2024-05" db="EMBL/GenBank/DDBJ databases">
        <authorList>
            <person name="De Oliveira J.P."/>
            <person name="Noriler S.A."/>
            <person name="De Oliveira A.G."/>
            <person name="Sipoli D.S."/>
        </authorList>
    </citation>
    <scope>NUCLEOTIDE SEQUENCE [LARGE SCALE GENOMIC DNA]</scope>
    <source>
        <strain evidence="1 2">LABIM192</strain>
    </source>
</reference>
<comment type="caution">
    <text evidence="1">The sequence shown here is derived from an EMBL/GenBank/DDBJ whole genome shotgun (WGS) entry which is preliminary data.</text>
</comment>
<dbReference type="RefSeq" id="WP_347949782.1">
    <property type="nucleotide sequence ID" value="NZ_JBDXMI010000001.1"/>
</dbReference>
<organism evidence="1 2">
    <name type="scientific">Chromobacterium phragmitis</name>
    <dbReference type="NCBI Taxonomy" id="2202141"/>
    <lineage>
        <taxon>Bacteria</taxon>
        <taxon>Pseudomonadati</taxon>
        <taxon>Pseudomonadota</taxon>
        <taxon>Betaproteobacteria</taxon>
        <taxon>Neisseriales</taxon>
        <taxon>Chromobacteriaceae</taxon>
        <taxon>Chromobacterium</taxon>
    </lineage>
</organism>
<dbReference type="EMBL" id="JBDXMI010000001">
    <property type="protein sequence ID" value="MEO9384000.1"/>
    <property type="molecule type" value="Genomic_DNA"/>
</dbReference>
<evidence type="ECO:0000313" key="2">
    <source>
        <dbReference type="Proteomes" id="UP001462502"/>
    </source>
</evidence>
<feature type="non-terminal residue" evidence="1">
    <location>
        <position position="121"/>
    </location>
</feature>
<accession>A0ABV0IRV8</accession>
<proteinExistence type="predicted"/>
<name>A0ABV0IRV8_9NEIS</name>
<evidence type="ECO:0008006" key="3">
    <source>
        <dbReference type="Google" id="ProtNLM"/>
    </source>
</evidence>